<reference evidence="12 13" key="1">
    <citation type="journal article" date="2023" name="Elife">
        <title>Identification of key yeast species and microbe-microbe interactions impacting larval growth of Drosophila in the wild.</title>
        <authorList>
            <person name="Mure A."/>
            <person name="Sugiura Y."/>
            <person name="Maeda R."/>
            <person name="Honda K."/>
            <person name="Sakurai N."/>
            <person name="Takahashi Y."/>
            <person name="Watada M."/>
            <person name="Katoh T."/>
            <person name="Gotoh A."/>
            <person name="Gotoh Y."/>
            <person name="Taniguchi I."/>
            <person name="Nakamura K."/>
            <person name="Hayashi T."/>
            <person name="Katayama T."/>
            <person name="Uemura T."/>
            <person name="Hattori Y."/>
        </authorList>
    </citation>
    <scope>NUCLEOTIDE SEQUENCE [LARGE SCALE GENOMIC DNA]</scope>
    <source>
        <strain evidence="12 13">SC-9</strain>
    </source>
</reference>
<evidence type="ECO:0000256" key="10">
    <source>
        <dbReference type="SAM" id="SignalP"/>
    </source>
</evidence>
<dbReference type="InterPro" id="IPR001579">
    <property type="entry name" value="Glyco_hydro_18_chit_AS"/>
</dbReference>
<dbReference type="PANTHER" id="PTHR45708">
    <property type="entry name" value="ENDOCHITINASE"/>
    <property type="match status" value="1"/>
</dbReference>
<dbReference type="GO" id="GO:0008843">
    <property type="term" value="F:endochitinase activity"/>
    <property type="evidence" value="ECO:0007669"/>
    <property type="project" value="UniProtKB-EC"/>
</dbReference>
<dbReference type="EMBL" id="BTFZ01000011">
    <property type="protein sequence ID" value="GMM37265.1"/>
    <property type="molecule type" value="Genomic_DNA"/>
</dbReference>
<evidence type="ECO:0000259" key="11">
    <source>
        <dbReference type="PROSITE" id="PS51910"/>
    </source>
</evidence>
<dbReference type="InterPro" id="IPR017853">
    <property type="entry name" value="GH"/>
</dbReference>
<proteinExistence type="inferred from homology"/>
<dbReference type="GeneID" id="90075240"/>
<evidence type="ECO:0000256" key="1">
    <source>
        <dbReference type="ARBA" id="ARBA00000822"/>
    </source>
</evidence>
<protein>
    <recommendedName>
        <fullName evidence="2">chitinase</fullName>
        <ecNumber evidence="2">3.2.1.14</ecNumber>
    </recommendedName>
</protein>
<dbReference type="InterPro" id="IPR001223">
    <property type="entry name" value="Glyco_hydro18_cat"/>
</dbReference>
<dbReference type="PANTHER" id="PTHR45708:SF49">
    <property type="entry name" value="ENDOCHITINASE"/>
    <property type="match status" value="1"/>
</dbReference>
<comment type="similarity">
    <text evidence="9">Belongs to the glycosyl hydrolase 18 family.</text>
</comment>
<dbReference type="Proteomes" id="UP001360560">
    <property type="component" value="Unassembled WGS sequence"/>
</dbReference>
<dbReference type="GO" id="GO:0005576">
    <property type="term" value="C:extracellular region"/>
    <property type="evidence" value="ECO:0007669"/>
    <property type="project" value="TreeGrafter"/>
</dbReference>
<feature type="domain" description="GH18" evidence="11">
    <location>
        <begin position="27"/>
        <end position="316"/>
    </location>
</feature>
<dbReference type="InterPro" id="IPR050542">
    <property type="entry name" value="Glycosyl_Hydrlase18_Chitinase"/>
</dbReference>
<keyword evidence="10" id="KW-0732">Signal</keyword>
<comment type="catalytic activity">
    <reaction evidence="1">
        <text>Random endo-hydrolysis of N-acetyl-beta-D-glucosaminide (1-&gt;4)-beta-linkages in chitin and chitodextrins.</text>
        <dbReference type="EC" id="3.2.1.14"/>
    </reaction>
</comment>
<evidence type="ECO:0000256" key="3">
    <source>
        <dbReference type="ARBA" id="ARBA00022801"/>
    </source>
</evidence>
<keyword evidence="3 8" id="KW-0378">Hydrolase</keyword>
<dbReference type="Pfam" id="PF00704">
    <property type="entry name" value="Glyco_hydro_18"/>
    <property type="match status" value="1"/>
</dbReference>
<dbReference type="RefSeq" id="XP_064854261.1">
    <property type="nucleotide sequence ID" value="XM_064998189.1"/>
</dbReference>
<organism evidence="12 13">
    <name type="scientific">Saccharomycopsis crataegensis</name>
    <dbReference type="NCBI Taxonomy" id="43959"/>
    <lineage>
        <taxon>Eukaryota</taxon>
        <taxon>Fungi</taxon>
        <taxon>Dikarya</taxon>
        <taxon>Ascomycota</taxon>
        <taxon>Saccharomycotina</taxon>
        <taxon>Saccharomycetes</taxon>
        <taxon>Saccharomycopsidaceae</taxon>
        <taxon>Saccharomycopsis</taxon>
    </lineage>
</organism>
<evidence type="ECO:0000256" key="2">
    <source>
        <dbReference type="ARBA" id="ARBA00012729"/>
    </source>
</evidence>
<keyword evidence="4" id="KW-0146">Chitin degradation</keyword>
<gene>
    <name evidence="12" type="ORF">DASC09_045900</name>
</gene>
<keyword evidence="6 8" id="KW-0326">Glycosidase</keyword>
<evidence type="ECO:0000313" key="13">
    <source>
        <dbReference type="Proteomes" id="UP001360560"/>
    </source>
</evidence>
<evidence type="ECO:0000256" key="5">
    <source>
        <dbReference type="ARBA" id="ARBA00023277"/>
    </source>
</evidence>
<dbReference type="SUPFAM" id="SSF51445">
    <property type="entry name" value="(Trans)glycosidases"/>
    <property type="match status" value="1"/>
</dbReference>
<evidence type="ECO:0000256" key="8">
    <source>
        <dbReference type="RuleBase" id="RU000489"/>
    </source>
</evidence>
<dbReference type="Gene3D" id="3.20.20.80">
    <property type="entry name" value="Glycosidases"/>
    <property type="match status" value="1"/>
</dbReference>
<sequence length="326" mass="35958">MQLIPILSTLTLLFSTSLAAYDANSKNNVAVYWGQGSNQESLGYYCERGDVDIVVISFINYLNSTYVGFNFGNACWGPECPLIAADIKKCQALGIKVSLSIGGDERLGDYGCTSDADGEAAAQMLYDMFSPNGNPKVTKPFGDVTIDGFDLDIENFNQKGQIAMFKKLRKLFAKEKTLILSACPQCPYPDSNVNDVMVDEEVQLDLVFMQFYSNAGCSMNNKDGFANSWKTWANFMENVTNSKDMKMYVTLQASKSNEYHTNVSWVNEQLKGKMSDSFFGGIGLWDATVATECTDTSISGVSQNYIQGMKNLLSGVYSSLAKRDEL</sequence>
<dbReference type="GO" id="GO:0006032">
    <property type="term" value="P:chitin catabolic process"/>
    <property type="evidence" value="ECO:0007669"/>
    <property type="project" value="UniProtKB-KW"/>
</dbReference>
<dbReference type="GO" id="GO:0000272">
    <property type="term" value="P:polysaccharide catabolic process"/>
    <property type="evidence" value="ECO:0007669"/>
    <property type="project" value="UniProtKB-KW"/>
</dbReference>
<dbReference type="PROSITE" id="PS01095">
    <property type="entry name" value="GH18_1"/>
    <property type="match status" value="1"/>
</dbReference>
<keyword evidence="13" id="KW-1185">Reference proteome</keyword>
<accession>A0AAV5QSK3</accession>
<evidence type="ECO:0000256" key="9">
    <source>
        <dbReference type="RuleBase" id="RU004453"/>
    </source>
</evidence>
<evidence type="ECO:0000313" key="12">
    <source>
        <dbReference type="EMBL" id="GMM37265.1"/>
    </source>
</evidence>
<evidence type="ECO:0000256" key="6">
    <source>
        <dbReference type="ARBA" id="ARBA00023295"/>
    </source>
</evidence>
<feature type="chain" id="PRO_5043887684" description="chitinase" evidence="10">
    <location>
        <begin position="20"/>
        <end position="326"/>
    </location>
</feature>
<dbReference type="PROSITE" id="PS51910">
    <property type="entry name" value="GH18_2"/>
    <property type="match status" value="1"/>
</dbReference>
<evidence type="ECO:0000256" key="7">
    <source>
        <dbReference type="ARBA" id="ARBA00023326"/>
    </source>
</evidence>
<feature type="signal peptide" evidence="10">
    <location>
        <begin position="1"/>
        <end position="19"/>
    </location>
</feature>
<keyword evidence="7" id="KW-0624">Polysaccharide degradation</keyword>
<name>A0AAV5QSK3_9ASCO</name>
<dbReference type="EC" id="3.2.1.14" evidence="2"/>
<evidence type="ECO:0000256" key="4">
    <source>
        <dbReference type="ARBA" id="ARBA00023024"/>
    </source>
</evidence>
<dbReference type="AlphaFoldDB" id="A0AAV5QSK3"/>
<keyword evidence="5" id="KW-0119">Carbohydrate metabolism</keyword>
<comment type="caution">
    <text evidence="12">The sequence shown here is derived from an EMBL/GenBank/DDBJ whole genome shotgun (WGS) entry which is preliminary data.</text>
</comment>